<protein>
    <submittedName>
        <fullName evidence="10">Iron ABC transporter permease</fullName>
    </submittedName>
</protein>
<evidence type="ECO:0000313" key="10">
    <source>
        <dbReference type="EMBL" id="GAA3765813.1"/>
    </source>
</evidence>
<feature type="transmembrane region" description="Helical" evidence="8">
    <location>
        <begin position="388"/>
        <end position="412"/>
    </location>
</feature>
<feature type="transmembrane region" description="Helical" evidence="8">
    <location>
        <begin position="361"/>
        <end position="382"/>
    </location>
</feature>
<dbReference type="Pfam" id="PF00528">
    <property type="entry name" value="BPD_transp_1"/>
    <property type="match status" value="2"/>
</dbReference>
<dbReference type="CDD" id="cd06261">
    <property type="entry name" value="TM_PBP2"/>
    <property type="match status" value="2"/>
</dbReference>
<keyword evidence="7 8" id="KW-0472">Membrane</keyword>
<feature type="transmembrane region" description="Helical" evidence="8">
    <location>
        <begin position="120"/>
        <end position="147"/>
    </location>
</feature>
<evidence type="ECO:0000256" key="6">
    <source>
        <dbReference type="ARBA" id="ARBA00022989"/>
    </source>
</evidence>
<accession>A0ABP7GHB7</accession>
<evidence type="ECO:0000259" key="9">
    <source>
        <dbReference type="PROSITE" id="PS50928"/>
    </source>
</evidence>
<evidence type="ECO:0000256" key="4">
    <source>
        <dbReference type="ARBA" id="ARBA00022519"/>
    </source>
</evidence>
<dbReference type="InterPro" id="IPR000515">
    <property type="entry name" value="MetI-like"/>
</dbReference>
<feature type="transmembrane region" description="Helical" evidence="8">
    <location>
        <begin position="56"/>
        <end position="78"/>
    </location>
</feature>
<organism evidence="10 11">
    <name type="scientific">Microbacterium kribbense</name>
    <dbReference type="NCBI Taxonomy" id="433645"/>
    <lineage>
        <taxon>Bacteria</taxon>
        <taxon>Bacillati</taxon>
        <taxon>Actinomycetota</taxon>
        <taxon>Actinomycetes</taxon>
        <taxon>Micrococcales</taxon>
        <taxon>Microbacteriaceae</taxon>
        <taxon>Microbacterium</taxon>
    </lineage>
</organism>
<keyword evidence="3" id="KW-1003">Cell membrane</keyword>
<feature type="transmembrane region" description="Helical" evidence="8">
    <location>
        <begin position="489"/>
        <end position="508"/>
    </location>
</feature>
<name>A0ABP7GHB7_9MICO</name>
<evidence type="ECO:0000256" key="7">
    <source>
        <dbReference type="ARBA" id="ARBA00023136"/>
    </source>
</evidence>
<feature type="transmembrane region" description="Helical" evidence="8">
    <location>
        <begin position="168"/>
        <end position="193"/>
    </location>
</feature>
<feature type="transmembrane region" description="Helical" evidence="8">
    <location>
        <begin position="12"/>
        <end position="36"/>
    </location>
</feature>
<proteinExistence type="inferred from homology"/>
<feature type="transmembrane region" description="Helical" evidence="8">
    <location>
        <begin position="222"/>
        <end position="241"/>
    </location>
</feature>
<comment type="subcellular location">
    <subcellularLocation>
        <location evidence="1">Cell inner membrane</location>
        <topology evidence="1">Multi-pass membrane protein</topology>
    </subcellularLocation>
    <subcellularLocation>
        <location evidence="8">Cell membrane</location>
        <topology evidence="8">Multi-pass membrane protein</topology>
    </subcellularLocation>
</comment>
<gene>
    <name evidence="10" type="ORF">GCM10022240_17830</name>
</gene>
<feature type="domain" description="ABC transmembrane type-1" evidence="9">
    <location>
        <begin position="52"/>
        <end position="240"/>
    </location>
</feature>
<evidence type="ECO:0000256" key="3">
    <source>
        <dbReference type="ARBA" id="ARBA00022475"/>
    </source>
</evidence>
<evidence type="ECO:0000256" key="1">
    <source>
        <dbReference type="ARBA" id="ARBA00004429"/>
    </source>
</evidence>
<sequence length="516" mass="54223">MRSAVGGRTAIAVIAVAVGVLSLLPLAYLFLAGFSATDITQLFSYPTTVPDIWRTIGLTVSVAAACLVTGLVTALVVVRTTVPLRRVLTVLLAAPLAVPGFVSAYAAYSMNLVFAPRLNIVTSFGGATAVLALTLYPYVFLACVIAVRNADPAQEEVARSLGSGRWSVFWRVTLPQLRIAISGSLLIVALHVLSEYGAMVQLGQRTLTTTIMAEMLDYGDYASARSISLLLAGLALLLLLGGRAVSGRTDQLSIGSQAVRPARRAQLAWARGPVLIAALLIPLAAIGPTVFMTARGLASPHRATGQAWSQVGSAAAVTLGYGVAAGLVATVAALPVVWWVGRRPSPASHLTERSVWLAHSIPNAVLALALVFLATRLVPGLYKTPMLLIVAYVIMFLPLAISNQAVGLQAAFVRYEEAAASLGQRAWQRLWRVSLPIALPGIATGALLVGLDASKELTTTLMLLPFNVQTLATGLWGTTGGESLDFTAAAPYALALLILGSAPVYLIARRTVRYVV</sequence>
<dbReference type="Proteomes" id="UP001500540">
    <property type="component" value="Unassembled WGS sequence"/>
</dbReference>
<feature type="domain" description="ABC transmembrane type-1" evidence="9">
    <location>
        <begin position="315"/>
        <end position="507"/>
    </location>
</feature>
<keyword evidence="4" id="KW-0997">Cell inner membrane</keyword>
<dbReference type="PROSITE" id="PS50928">
    <property type="entry name" value="ABC_TM1"/>
    <property type="match status" value="2"/>
</dbReference>
<keyword evidence="2 8" id="KW-0813">Transport</keyword>
<comment type="caution">
    <text evidence="10">The sequence shown here is derived from an EMBL/GenBank/DDBJ whole genome shotgun (WGS) entry which is preliminary data.</text>
</comment>
<feature type="transmembrane region" description="Helical" evidence="8">
    <location>
        <begin position="90"/>
        <end position="108"/>
    </location>
</feature>
<feature type="transmembrane region" description="Helical" evidence="8">
    <location>
        <begin position="273"/>
        <end position="294"/>
    </location>
</feature>
<dbReference type="SUPFAM" id="SSF161098">
    <property type="entry name" value="MetI-like"/>
    <property type="match status" value="2"/>
</dbReference>
<reference evidence="11" key="1">
    <citation type="journal article" date="2019" name="Int. J. Syst. Evol. Microbiol.">
        <title>The Global Catalogue of Microorganisms (GCM) 10K type strain sequencing project: providing services to taxonomists for standard genome sequencing and annotation.</title>
        <authorList>
            <consortium name="The Broad Institute Genomics Platform"/>
            <consortium name="The Broad Institute Genome Sequencing Center for Infectious Disease"/>
            <person name="Wu L."/>
            <person name="Ma J."/>
        </authorList>
    </citation>
    <scope>NUCLEOTIDE SEQUENCE [LARGE SCALE GENOMIC DNA]</scope>
    <source>
        <strain evidence="11">JCM 16950</strain>
    </source>
</reference>
<dbReference type="InterPro" id="IPR035906">
    <property type="entry name" value="MetI-like_sf"/>
</dbReference>
<feature type="transmembrane region" description="Helical" evidence="8">
    <location>
        <begin position="433"/>
        <end position="451"/>
    </location>
</feature>
<dbReference type="PANTHER" id="PTHR43357">
    <property type="entry name" value="INNER MEMBRANE ABC TRANSPORTER PERMEASE PROTEIN YDCV"/>
    <property type="match status" value="1"/>
</dbReference>
<dbReference type="PANTHER" id="PTHR43357:SF3">
    <property type="entry name" value="FE(3+)-TRANSPORT SYSTEM PERMEASE PROTEIN FBPB 2"/>
    <property type="match status" value="1"/>
</dbReference>
<evidence type="ECO:0000256" key="2">
    <source>
        <dbReference type="ARBA" id="ARBA00022448"/>
    </source>
</evidence>
<dbReference type="EMBL" id="BAABAF010000006">
    <property type="protein sequence ID" value="GAA3765813.1"/>
    <property type="molecule type" value="Genomic_DNA"/>
</dbReference>
<dbReference type="Gene3D" id="1.10.3720.10">
    <property type="entry name" value="MetI-like"/>
    <property type="match status" value="2"/>
</dbReference>
<evidence type="ECO:0000313" key="11">
    <source>
        <dbReference type="Proteomes" id="UP001500540"/>
    </source>
</evidence>
<keyword evidence="6 8" id="KW-1133">Transmembrane helix</keyword>
<comment type="similarity">
    <text evidence="8">Belongs to the binding-protein-dependent transport system permease family.</text>
</comment>
<dbReference type="RefSeq" id="WP_344782703.1">
    <property type="nucleotide sequence ID" value="NZ_BAABAF010000006.1"/>
</dbReference>
<evidence type="ECO:0000256" key="5">
    <source>
        <dbReference type="ARBA" id="ARBA00022692"/>
    </source>
</evidence>
<feature type="transmembrane region" description="Helical" evidence="8">
    <location>
        <begin position="314"/>
        <end position="340"/>
    </location>
</feature>
<evidence type="ECO:0000256" key="8">
    <source>
        <dbReference type="RuleBase" id="RU363032"/>
    </source>
</evidence>
<keyword evidence="5 8" id="KW-0812">Transmembrane</keyword>
<keyword evidence="11" id="KW-1185">Reference proteome</keyword>